<keyword evidence="6" id="KW-1185">Reference proteome</keyword>
<evidence type="ECO:0000256" key="1">
    <source>
        <dbReference type="ARBA" id="ARBA00007734"/>
    </source>
</evidence>
<reference evidence="5 6" key="1">
    <citation type="submission" date="2024-09" db="EMBL/GenBank/DDBJ databases">
        <authorList>
            <person name="Sun Q."/>
            <person name="Mori K."/>
        </authorList>
    </citation>
    <scope>NUCLEOTIDE SEQUENCE [LARGE SCALE GENOMIC DNA]</scope>
    <source>
        <strain evidence="5 6">TBRC 5777</strain>
    </source>
</reference>
<dbReference type="InterPro" id="IPR008258">
    <property type="entry name" value="Transglycosylase_SLT_dom_1"/>
</dbReference>
<dbReference type="Proteomes" id="UP001589865">
    <property type="component" value="Unassembled WGS sequence"/>
</dbReference>
<dbReference type="PANTHER" id="PTHR37423:SF2">
    <property type="entry name" value="MEMBRANE-BOUND LYTIC MUREIN TRANSGLYCOSYLASE C"/>
    <property type="match status" value="1"/>
</dbReference>
<dbReference type="InterPro" id="IPR023346">
    <property type="entry name" value="Lysozyme-like_dom_sf"/>
</dbReference>
<comment type="caution">
    <text evidence="5">The sequence shown here is derived from an EMBL/GenBank/DDBJ whole genome shotgun (WGS) entry which is preliminary data.</text>
</comment>
<dbReference type="PROSITE" id="PS51257">
    <property type="entry name" value="PROKAR_LIPOPROTEIN"/>
    <property type="match status" value="1"/>
</dbReference>
<feature type="domain" description="Transglycosylase SLT" evidence="4">
    <location>
        <begin position="80"/>
        <end position="182"/>
    </location>
</feature>
<comment type="similarity">
    <text evidence="1">Belongs to the transglycosylase Slt family.</text>
</comment>
<dbReference type="RefSeq" id="WP_377042465.1">
    <property type="nucleotide sequence ID" value="NZ_JBHLUN010000001.1"/>
</dbReference>
<organism evidence="5 6">
    <name type="scientific">Roseomonas elaeocarpi</name>
    <dbReference type="NCBI Taxonomy" id="907779"/>
    <lineage>
        <taxon>Bacteria</taxon>
        <taxon>Pseudomonadati</taxon>
        <taxon>Pseudomonadota</taxon>
        <taxon>Alphaproteobacteria</taxon>
        <taxon>Acetobacterales</taxon>
        <taxon>Roseomonadaceae</taxon>
        <taxon>Roseomonas</taxon>
    </lineage>
</organism>
<protein>
    <submittedName>
        <fullName evidence="5">Lytic transglycosylase domain-containing protein</fullName>
    </submittedName>
</protein>
<evidence type="ECO:0000313" key="6">
    <source>
        <dbReference type="Proteomes" id="UP001589865"/>
    </source>
</evidence>
<dbReference type="Gene3D" id="1.10.530.10">
    <property type="match status" value="1"/>
</dbReference>
<evidence type="ECO:0000259" key="4">
    <source>
        <dbReference type="Pfam" id="PF01464"/>
    </source>
</evidence>
<sequence length="348" mass="35386">MRTRWSAGALLLILAGCGGPGAYYPGMVHWDGRRGYDGNGDYGYNTAASAYTRAEAGSYRAQASGNYPAPGPADDPWGPYIEEAASRFRFPARWIRAVMRQESGGRLYNGDGSLITSPVGAMGLMQVMPTTYDLVSRRYGLGADPFEPRDNILAGTAYLREMYDRFGSPYFLAAYNAGPDRVALFLAGSTILPDETENYVASISPSLGDEAPGVGGTVLAGAGTYAPRPAPRSGSADAAYAGGGMVSGADPSDRAFEGGGLVTAEAPTGLFGAGSGGAPAGVTGAMRFPDAEPTAGGLTESAYLPASPARYDGAGTAGAPRGYGASYTGAGLGLPAPVPVGSPPSGGR</sequence>
<evidence type="ECO:0000256" key="2">
    <source>
        <dbReference type="ARBA" id="ARBA00009387"/>
    </source>
</evidence>
<name>A0ABV6JM39_9PROT</name>
<gene>
    <name evidence="5" type="ORF">ACFFGY_00890</name>
</gene>
<feature type="region of interest" description="Disordered" evidence="3">
    <location>
        <begin position="306"/>
        <end position="348"/>
    </location>
</feature>
<dbReference type="EMBL" id="JBHLUN010000001">
    <property type="protein sequence ID" value="MFC0406782.1"/>
    <property type="molecule type" value="Genomic_DNA"/>
</dbReference>
<proteinExistence type="inferred from homology"/>
<dbReference type="Pfam" id="PF01464">
    <property type="entry name" value="SLT"/>
    <property type="match status" value="1"/>
</dbReference>
<evidence type="ECO:0000313" key="5">
    <source>
        <dbReference type="EMBL" id="MFC0406782.1"/>
    </source>
</evidence>
<evidence type="ECO:0000256" key="3">
    <source>
        <dbReference type="SAM" id="MobiDB-lite"/>
    </source>
</evidence>
<accession>A0ABV6JM39</accession>
<comment type="similarity">
    <text evidence="2">Belongs to the virb1 family.</text>
</comment>
<dbReference type="PANTHER" id="PTHR37423">
    <property type="entry name" value="SOLUBLE LYTIC MUREIN TRANSGLYCOSYLASE-RELATED"/>
    <property type="match status" value="1"/>
</dbReference>
<dbReference type="SUPFAM" id="SSF53955">
    <property type="entry name" value="Lysozyme-like"/>
    <property type="match status" value="1"/>
</dbReference>